<gene>
    <name evidence="1" type="ORF">GCM10025876_33940</name>
</gene>
<proteinExistence type="predicted"/>
<reference evidence="2" key="1">
    <citation type="journal article" date="2019" name="Int. J. Syst. Evol. Microbiol.">
        <title>The Global Catalogue of Microorganisms (GCM) 10K type strain sequencing project: providing services to taxonomists for standard genome sequencing and annotation.</title>
        <authorList>
            <consortium name="The Broad Institute Genomics Platform"/>
            <consortium name="The Broad Institute Genome Sequencing Center for Infectious Disease"/>
            <person name="Wu L."/>
            <person name="Ma J."/>
        </authorList>
    </citation>
    <scope>NUCLEOTIDE SEQUENCE [LARGE SCALE GENOMIC DNA]</scope>
    <source>
        <strain evidence="2">NBRC 112299</strain>
    </source>
</reference>
<evidence type="ECO:0008006" key="3">
    <source>
        <dbReference type="Google" id="ProtNLM"/>
    </source>
</evidence>
<evidence type="ECO:0000313" key="1">
    <source>
        <dbReference type="EMBL" id="GMA37190.1"/>
    </source>
</evidence>
<keyword evidence="2" id="KW-1185">Reference proteome</keyword>
<protein>
    <recommendedName>
        <fullName evidence="3">DNA polymerase III subunit beta</fullName>
    </recommendedName>
</protein>
<comment type="caution">
    <text evidence="1">The sequence shown here is derived from an EMBL/GenBank/DDBJ whole genome shotgun (WGS) entry which is preliminary data.</text>
</comment>
<organism evidence="1 2">
    <name type="scientific">Demequina litorisediminis</name>
    <dbReference type="NCBI Taxonomy" id="1849022"/>
    <lineage>
        <taxon>Bacteria</taxon>
        <taxon>Bacillati</taxon>
        <taxon>Actinomycetota</taxon>
        <taxon>Actinomycetes</taxon>
        <taxon>Micrococcales</taxon>
        <taxon>Demequinaceae</taxon>
        <taxon>Demequina</taxon>
    </lineage>
</organism>
<dbReference type="EMBL" id="BSUN01000001">
    <property type="protein sequence ID" value="GMA37190.1"/>
    <property type="molecule type" value="Genomic_DNA"/>
</dbReference>
<accession>A0ABQ6IHC3</accession>
<sequence>MPNLQVADTSPVAITLPAARVNPPMVEEIKAILRSHPGNIEVRMVLTGTGDPITMRLGDEFRVARSSALYGDLKAAFGPSCLVPV</sequence>
<dbReference type="Proteomes" id="UP001157125">
    <property type="component" value="Unassembled WGS sequence"/>
</dbReference>
<evidence type="ECO:0000313" key="2">
    <source>
        <dbReference type="Proteomes" id="UP001157125"/>
    </source>
</evidence>
<name>A0ABQ6IHC3_9MICO</name>